<comment type="caution">
    <text evidence="2">The sequence shown here is derived from an EMBL/GenBank/DDBJ whole genome shotgun (WGS) entry which is preliminary data.</text>
</comment>
<dbReference type="OrthoDB" id="280947at2"/>
<dbReference type="EMBL" id="SJPQ01000002">
    <property type="protein sequence ID" value="TWT89111.1"/>
    <property type="molecule type" value="Genomic_DNA"/>
</dbReference>
<gene>
    <name evidence="2" type="ORF">Mal64_26030</name>
</gene>
<sequence length="475" mass="50408" precursor="true">MRYRPLLFALSLVAYSLAADSMAAAAHAAGPAVSGPQANGQRSVAVRIDLEASGVIGAAEEDKQPNAMAGAKQPAGRPFQLAAQFAYTETPLAPAAGAEDGAASLRVLRDYRTAEATITVGKTKLKPRLAESNQLLAVESTDRGLRFASLAGPLTREELDLVMALANPIAADRLIPTGPLREGMTWELGARALGPLVALESVTLGEASGVVDAVSGRYARLRFAGAVHGLLDGAETEYDLEGVALLDRRTNRLTRLNLGVAERRAEGPATPAMRTKAKARITFASAGDNRPGQSGDAIAEANRRLDSDEERRLALLEPGAGVLLLHDAAWRPAGVTREAVTLKRVAGEELVGQTTLRRLPPKRIERQPTVEEFANEMRRTLADHSPRIGKTEQWTSPGGERCLRIVSHGVLDGSPVEWRHGLVIAAEGGPSVSFATTIYGTAEALGEADRELQDALRFTDAGPTEQAKLPGDTVR</sequence>
<reference evidence="2 3" key="1">
    <citation type="submission" date="2019-02" db="EMBL/GenBank/DDBJ databases">
        <title>Deep-cultivation of Planctomycetes and their phenomic and genomic characterization uncovers novel biology.</title>
        <authorList>
            <person name="Wiegand S."/>
            <person name="Jogler M."/>
            <person name="Boedeker C."/>
            <person name="Pinto D."/>
            <person name="Vollmers J."/>
            <person name="Rivas-Marin E."/>
            <person name="Kohn T."/>
            <person name="Peeters S.H."/>
            <person name="Heuer A."/>
            <person name="Rast P."/>
            <person name="Oberbeckmann S."/>
            <person name="Bunk B."/>
            <person name="Jeske O."/>
            <person name="Meyerdierks A."/>
            <person name="Storesund J.E."/>
            <person name="Kallscheuer N."/>
            <person name="Luecker S."/>
            <person name="Lage O.M."/>
            <person name="Pohl T."/>
            <person name="Merkel B.J."/>
            <person name="Hornburger P."/>
            <person name="Mueller R.-W."/>
            <person name="Bruemmer F."/>
            <person name="Labrenz M."/>
            <person name="Spormann A.M."/>
            <person name="Op Den Camp H."/>
            <person name="Overmann J."/>
            <person name="Amann R."/>
            <person name="Jetten M.S.M."/>
            <person name="Mascher T."/>
            <person name="Medema M.H."/>
            <person name="Devos D.P."/>
            <person name="Kaster A.-K."/>
            <person name="Ovreas L."/>
            <person name="Rohde M."/>
            <person name="Galperin M.Y."/>
            <person name="Jogler C."/>
        </authorList>
    </citation>
    <scope>NUCLEOTIDE SEQUENCE [LARGE SCALE GENOMIC DNA]</scope>
    <source>
        <strain evidence="2 3">Mal64</strain>
    </source>
</reference>
<evidence type="ECO:0000256" key="1">
    <source>
        <dbReference type="SAM" id="SignalP"/>
    </source>
</evidence>
<dbReference type="RefSeq" id="WP_146400738.1">
    <property type="nucleotide sequence ID" value="NZ_SJPQ01000002.1"/>
</dbReference>
<accession>A0A5C5ZQN8</accession>
<evidence type="ECO:0008006" key="4">
    <source>
        <dbReference type="Google" id="ProtNLM"/>
    </source>
</evidence>
<dbReference type="AlphaFoldDB" id="A0A5C5ZQN8"/>
<proteinExistence type="predicted"/>
<feature type="signal peptide" evidence="1">
    <location>
        <begin position="1"/>
        <end position="18"/>
    </location>
</feature>
<name>A0A5C5ZQN8_9BACT</name>
<keyword evidence="1" id="KW-0732">Signal</keyword>
<protein>
    <recommendedName>
        <fullName evidence="4">SLA1 homology domain-containing protein</fullName>
    </recommendedName>
</protein>
<feature type="chain" id="PRO_5022989004" description="SLA1 homology domain-containing protein" evidence="1">
    <location>
        <begin position="19"/>
        <end position="475"/>
    </location>
</feature>
<dbReference type="Proteomes" id="UP000315440">
    <property type="component" value="Unassembled WGS sequence"/>
</dbReference>
<evidence type="ECO:0000313" key="2">
    <source>
        <dbReference type="EMBL" id="TWT89111.1"/>
    </source>
</evidence>
<evidence type="ECO:0000313" key="3">
    <source>
        <dbReference type="Proteomes" id="UP000315440"/>
    </source>
</evidence>
<keyword evidence="3" id="KW-1185">Reference proteome</keyword>
<organism evidence="2 3">
    <name type="scientific">Pseudobythopirellula maris</name>
    <dbReference type="NCBI Taxonomy" id="2527991"/>
    <lineage>
        <taxon>Bacteria</taxon>
        <taxon>Pseudomonadati</taxon>
        <taxon>Planctomycetota</taxon>
        <taxon>Planctomycetia</taxon>
        <taxon>Pirellulales</taxon>
        <taxon>Lacipirellulaceae</taxon>
        <taxon>Pseudobythopirellula</taxon>
    </lineage>
</organism>